<proteinExistence type="predicted"/>
<dbReference type="RefSeq" id="WP_073277010.1">
    <property type="nucleotide sequence ID" value="NZ_FRAC01000013.1"/>
</dbReference>
<keyword evidence="4 7" id="KW-0408">Iron</keyword>
<keyword evidence="2 7" id="KW-0949">S-adenosyl-L-methionine</keyword>
<feature type="domain" description="Radical SAM core" evidence="9">
    <location>
        <begin position="48"/>
        <end position="270"/>
    </location>
</feature>
<dbReference type="NCBIfam" id="TIGR03956">
    <property type="entry name" value="rSAM_HydE"/>
    <property type="match status" value="1"/>
</dbReference>
<evidence type="ECO:0000256" key="1">
    <source>
        <dbReference type="ARBA" id="ARBA00022485"/>
    </source>
</evidence>
<dbReference type="CDD" id="cd01335">
    <property type="entry name" value="Radical_SAM"/>
    <property type="match status" value="1"/>
</dbReference>
<gene>
    <name evidence="10" type="ORF">SAMN02745136_02849</name>
</gene>
<feature type="binding site" evidence="8">
    <location>
        <position position="162"/>
    </location>
    <ligand>
        <name>S-adenosyl-L-methionine</name>
        <dbReference type="ChEBI" id="CHEBI:59789"/>
    </ligand>
</feature>
<sequence>MKELIDILKRDRKLLPEEFAALINGMSEEDALYLKEQAFQVKEQFFGNKVFTRGLIEFTNYCKNDCYYCGIRKSNVNAVRYRLTLEDILSCCEEGYGLGFRTFVLQGGEDLRYSDEDIEQICRSIKNKYPDCAITLSIGEKSYESYKRYKEAGADRYLLRHETADEEHYRLLHPESLSLKERKQCLWNLKELGYQVGTGFMVGSPFQTAECIAKDLAFIKELEPAMVGIGPFLPHHDTPFKEYPKGSYELTLRMIAILRLMIPNGLLPATTALGTIHPMGREAGISWGANVVMPNLSPVRVRKKYELYDNKICTGDEAAECRSCLQRRMLTVGHEIVTARGDFIPYTFEAEGKENLCTM</sequence>
<feature type="binding site" evidence="7">
    <location>
        <position position="69"/>
    </location>
    <ligand>
        <name>[4Fe-4S] cluster</name>
        <dbReference type="ChEBI" id="CHEBI:49883"/>
        <note>4Fe-4S-S-AdoMet</note>
    </ligand>
</feature>
<evidence type="ECO:0000256" key="3">
    <source>
        <dbReference type="ARBA" id="ARBA00022723"/>
    </source>
</evidence>
<evidence type="ECO:0000256" key="2">
    <source>
        <dbReference type="ARBA" id="ARBA00022691"/>
    </source>
</evidence>
<dbReference type="InterPro" id="IPR006638">
    <property type="entry name" value="Elp3/MiaA/NifB-like_rSAM"/>
</dbReference>
<dbReference type="SFLD" id="SFLDG01280">
    <property type="entry name" value="HydE/PylB-like"/>
    <property type="match status" value="1"/>
</dbReference>
<evidence type="ECO:0000256" key="8">
    <source>
        <dbReference type="PIRSR" id="PIRSR004762-2"/>
    </source>
</evidence>
<dbReference type="SUPFAM" id="SSF102114">
    <property type="entry name" value="Radical SAM enzymes"/>
    <property type="match status" value="1"/>
</dbReference>
<feature type="binding site" evidence="8">
    <location>
        <position position="137"/>
    </location>
    <ligand>
        <name>(3R)-3-methyl-D-ornithine</name>
        <dbReference type="ChEBI" id="CHEBI:64642"/>
    </ligand>
</feature>
<accession>A0A1M6TLC5</accession>
<dbReference type="Pfam" id="PF04055">
    <property type="entry name" value="Radical_SAM"/>
    <property type="match status" value="1"/>
</dbReference>
<keyword evidence="5 7" id="KW-0411">Iron-sulfur</keyword>
<evidence type="ECO:0000256" key="6">
    <source>
        <dbReference type="ARBA" id="ARBA00034078"/>
    </source>
</evidence>
<feature type="binding site" evidence="8">
    <location>
        <position position="233"/>
    </location>
    <ligand>
        <name>S-adenosyl-L-methionine</name>
        <dbReference type="ChEBI" id="CHEBI:59789"/>
    </ligand>
</feature>
<dbReference type="GO" id="GO:0042364">
    <property type="term" value="P:water-soluble vitamin biosynthetic process"/>
    <property type="evidence" value="ECO:0007669"/>
    <property type="project" value="UniProtKB-ARBA"/>
</dbReference>
<dbReference type="GO" id="GO:0046872">
    <property type="term" value="F:metal ion binding"/>
    <property type="evidence" value="ECO:0007669"/>
    <property type="project" value="UniProtKB-KW"/>
</dbReference>
<dbReference type="GO" id="GO:0016740">
    <property type="term" value="F:transferase activity"/>
    <property type="evidence" value="ECO:0007669"/>
    <property type="project" value="TreeGrafter"/>
</dbReference>
<dbReference type="PROSITE" id="PS51918">
    <property type="entry name" value="RADICAL_SAM"/>
    <property type="match status" value="1"/>
</dbReference>
<reference evidence="10 11" key="1">
    <citation type="submission" date="2016-11" db="EMBL/GenBank/DDBJ databases">
        <authorList>
            <person name="Jaros S."/>
            <person name="Januszkiewicz K."/>
            <person name="Wedrychowicz H."/>
        </authorList>
    </citation>
    <scope>NUCLEOTIDE SEQUENCE [LARGE SCALE GENOMIC DNA]</scope>
    <source>
        <strain evidence="10 11">DSM 15929</strain>
    </source>
</reference>
<dbReference type="GO" id="GO:0051539">
    <property type="term" value="F:4 iron, 4 sulfur cluster binding"/>
    <property type="evidence" value="ECO:0007669"/>
    <property type="project" value="UniProtKB-KW"/>
</dbReference>
<evidence type="ECO:0000313" key="11">
    <source>
        <dbReference type="Proteomes" id="UP000184386"/>
    </source>
</evidence>
<dbReference type="InterPro" id="IPR010722">
    <property type="entry name" value="BATS_dom"/>
</dbReference>
<comment type="cofactor">
    <cofactor evidence="7">
        <name>[4Fe-4S] cluster</name>
        <dbReference type="ChEBI" id="CHEBI:49883"/>
    </cofactor>
    <text evidence="7">Binds 1 [4Fe-4S] cluster. The cluster is coordinated with 3 cysteines and an exchangeable S-adenosyl-L-methionine.</text>
</comment>
<keyword evidence="3" id="KW-0479">Metal-binding</keyword>
<dbReference type="SFLD" id="SFLDG01060">
    <property type="entry name" value="BATS_domain_containing"/>
    <property type="match status" value="1"/>
</dbReference>
<dbReference type="SMART" id="SM00729">
    <property type="entry name" value="Elp3"/>
    <property type="match status" value="1"/>
</dbReference>
<protein>
    <submittedName>
        <fullName evidence="10">Biotin synthase</fullName>
    </submittedName>
</protein>
<dbReference type="InterPro" id="IPR058240">
    <property type="entry name" value="rSAM_sf"/>
</dbReference>
<feature type="binding site" evidence="7">
    <location>
        <position position="66"/>
    </location>
    <ligand>
        <name>[4Fe-4S] cluster</name>
        <dbReference type="ChEBI" id="CHEBI:49883"/>
        <note>4Fe-4S-S-AdoMet</note>
    </ligand>
</feature>
<dbReference type="Gene3D" id="3.20.20.70">
    <property type="entry name" value="Aldolase class I"/>
    <property type="match status" value="1"/>
</dbReference>
<keyword evidence="11" id="KW-1185">Reference proteome</keyword>
<dbReference type="GO" id="GO:0044272">
    <property type="term" value="P:sulfur compound biosynthetic process"/>
    <property type="evidence" value="ECO:0007669"/>
    <property type="project" value="UniProtKB-ARBA"/>
</dbReference>
<dbReference type="STRING" id="1121322.SAMN02745136_02849"/>
<dbReference type="InterPro" id="IPR034422">
    <property type="entry name" value="HydE/PylB-like"/>
</dbReference>
<dbReference type="EMBL" id="FRAC01000013">
    <property type="protein sequence ID" value="SHK57696.1"/>
    <property type="molecule type" value="Genomic_DNA"/>
</dbReference>
<dbReference type="PIRSF" id="PIRSF004762">
    <property type="entry name" value="CHP00423"/>
    <property type="match status" value="1"/>
</dbReference>
<dbReference type="SFLD" id="SFLDS00029">
    <property type="entry name" value="Radical_SAM"/>
    <property type="match status" value="1"/>
</dbReference>
<feature type="binding site" evidence="8">
    <location>
        <position position="182"/>
    </location>
    <ligand>
        <name>S-adenosyl-L-methionine</name>
        <dbReference type="ChEBI" id="CHEBI:59789"/>
    </ligand>
</feature>
<dbReference type="SFLD" id="SFLDF00348">
    <property type="entry name" value="FeFe_hydrogenase_maturase_(Hyd"/>
    <property type="match status" value="1"/>
</dbReference>
<dbReference type="InterPro" id="IPR007197">
    <property type="entry name" value="rSAM"/>
</dbReference>
<name>A0A1M6TLC5_9FIRM</name>
<dbReference type="AlphaFoldDB" id="A0A1M6TLC5"/>
<feature type="binding site" evidence="7">
    <location>
        <position position="62"/>
    </location>
    <ligand>
        <name>[4Fe-4S] cluster</name>
        <dbReference type="ChEBI" id="CHEBI:49883"/>
        <note>4Fe-4S-S-AdoMet</note>
    </ligand>
</feature>
<dbReference type="SMART" id="SM00876">
    <property type="entry name" value="BATS"/>
    <property type="match status" value="1"/>
</dbReference>
<comment type="cofactor">
    <cofactor evidence="6">
        <name>[2Fe-2S] cluster</name>
        <dbReference type="ChEBI" id="CHEBI:190135"/>
    </cofactor>
</comment>
<evidence type="ECO:0000256" key="4">
    <source>
        <dbReference type="ARBA" id="ARBA00023004"/>
    </source>
</evidence>
<dbReference type="Proteomes" id="UP000184386">
    <property type="component" value="Unassembled WGS sequence"/>
</dbReference>
<evidence type="ECO:0000256" key="7">
    <source>
        <dbReference type="PIRSR" id="PIRSR004762-1"/>
    </source>
</evidence>
<dbReference type="PANTHER" id="PTHR43726">
    <property type="entry name" value="3-METHYLORNITHINE SYNTHASE"/>
    <property type="match status" value="1"/>
</dbReference>
<evidence type="ECO:0000313" key="10">
    <source>
        <dbReference type="EMBL" id="SHK57696.1"/>
    </source>
</evidence>
<dbReference type="InterPro" id="IPR024021">
    <property type="entry name" value="FeFe-hyd_HydE_rSAM"/>
</dbReference>
<dbReference type="OrthoDB" id="9775764at2"/>
<dbReference type="PANTHER" id="PTHR43726:SF1">
    <property type="entry name" value="BIOTIN SYNTHASE"/>
    <property type="match status" value="1"/>
</dbReference>
<dbReference type="InterPro" id="IPR013785">
    <property type="entry name" value="Aldolase_TIM"/>
</dbReference>
<evidence type="ECO:0000259" key="9">
    <source>
        <dbReference type="PROSITE" id="PS51918"/>
    </source>
</evidence>
<keyword evidence="1 7" id="KW-0004">4Fe-4S</keyword>
<evidence type="ECO:0000256" key="5">
    <source>
        <dbReference type="ARBA" id="ARBA00023014"/>
    </source>
</evidence>
<organism evidence="10 11">
    <name type="scientific">Anaerocolumna jejuensis DSM 15929</name>
    <dbReference type="NCBI Taxonomy" id="1121322"/>
    <lineage>
        <taxon>Bacteria</taxon>
        <taxon>Bacillati</taxon>
        <taxon>Bacillota</taxon>
        <taxon>Clostridia</taxon>
        <taxon>Lachnospirales</taxon>
        <taxon>Lachnospiraceae</taxon>
        <taxon>Anaerocolumna</taxon>
    </lineage>
</organism>